<name>A0ABV7R2J0_9RHOB</name>
<keyword evidence="8" id="KW-1185">Reference proteome</keyword>
<feature type="transmembrane region" description="Helical" evidence="5">
    <location>
        <begin position="34"/>
        <end position="52"/>
    </location>
</feature>
<protein>
    <submittedName>
        <fullName evidence="7">NnrU family protein</fullName>
    </submittedName>
</protein>
<comment type="caution">
    <text evidence="7">The sequence shown here is derived from an EMBL/GenBank/DDBJ whole genome shotgun (WGS) entry which is preliminary data.</text>
</comment>
<sequence>MEWAEFSIALAAFLGSHVIPARFRAPLIARFGKRAYVIGYSILSLALLYWLIVASGRAPYVELWPQEPWMRWLVNLAMPVAVLAAAIGGMAGLMAGFALWAGAHLVANGDLAHGILFGLMLIYALFGLGICLRRGVALRVAWPRLLAAAVIWAALFHLHPLVIGVSPLP</sequence>
<evidence type="ECO:0000313" key="8">
    <source>
        <dbReference type="Proteomes" id="UP001595721"/>
    </source>
</evidence>
<evidence type="ECO:0000256" key="2">
    <source>
        <dbReference type="ARBA" id="ARBA00022692"/>
    </source>
</evidence>
<dbReference type="RefSeq" id="WP_377742589.1">
    <property type="nucleotide sequence ID" value="NZ_JBHRXJ010000002.1"/>
</dbReference>
<feature type="transmembrane region" description="Helical" evidence="5">
    <location>
        <begin position="73"/>
        <end position="99"/>
    </location>
</feature>
<comment type="subcellular location">
    <subcellularLocation>
        <location evidence="1">Membrane</location>
        <topology evidence="1">Multi-pass membrane protein</topology>
    </subcellularLocation>
</comment>
<evidence type="ECO:0000256" key="5">
    <source>
        <dbReference type="SAM" id="Phobius"/>
    </source>
</evidence>
<keyword evidence="2 5" id="KW-0812">Transmembrane</keyword>
<feature type="transmembrane region" description="Helical" evidence="5">
    <location>
        <begin position="111"/>
        <end position="132"/>
    </location>
</feature>
<dbReference type="EMBL" id="JBHRXJ010000002">
    <property type="protein sequence ID" value="MFC3527178.1"/>
    <property type="molecule type" value="Genomic_DNA"/>
</dbReference>
<reference evidence="8" key="1">
    <citation type="journal article" date="2019" name="Int. J. Syst. Evol. Microbiol.">
        <title>The Global Catalogue of Microorganisms (GCM) 10K type strain sequencing project: providing services to taxonomists for standard genome sequencing and annotation.</title>
        <authorList>
            <consortium name="The Broad Institute Genomics Platform"/>
            <consortium name="The Broad Institute Genome Sequencing Center for Infectious Disease"/>
            <person name="Wu L."/>
            <person name="Ma J."/>
        </authorList>
    </citation>
    <scope>NUCLEOTIDE SEQUENCE [LARGE SCALE GENOMIC DNA]</scope>
    <source>
        <strain evidence="8">KCTC 42899</strain>
    </source>
</reference>
<feature type="transmembrane region" description="Helical" evidence="5">
    <location>
        <begin position="144"/>
        <end position="163"/>
    </location>
</feature>
<evidence type="ECO:0000259" key="6">
    <source>
        <dbReference type="Pfam" id="PF07298"/>
    </source>
</evidence>
<evidence type="ECO:0000256" key="3">
    <source>
        <dbReference type="ARBA" id="ARBA00022989"/>
    </source>
</evidence>
<proteinExistence type="predicted"/>
<keyword evidence="4 5" id="KW-0472">Membrane</keyword>
<evidence type="ECO:0000256" key="1">
    <source>
        <dbReference type="ARBA" id="ARBA00004141"/>
    </source>
</evidence>
<organism evidence="7 8">
    <name type="scientific">Paracoccus mangrovi</name>
    <dbReference type="NCBI Taxonomy" id="1715645"/>
    <lineage>
        <taxon>Bacteria</taxon>
        <taxon>Pseudomonadati</taxon>
        <taxon>Pseudomonadota</taxon>
        <taxon>Alphaproteobacteria</taxon>
        <taxon>Rhodobacterales</taxon>
        <taxon>Paracoccaceae</taxon>
        <taxon>Paracoccus</taxon>
    </lineage>
</organism>
<gene>
    <name evidence="7" type="ORF">ACFOMH_03260</name>
</gene>
<dbReference type="InterPro" id="IPR009915">
    <property type="entry name" value="NnrU_dom"/>
</dbReference>
<dbReference type="Pfam" id="PF07298">
    <property type="entry name" value="NnrU"/>
    <property type="match status" value="1"/>
</dbReference>
<keyword evidence="3 5" id="KW-1133">Transmembrane helix</keyword>
<evidence type="ECO:0000256" key="4">
    <source>
        <dbReference type="ARBA" id="ARBA00023136"/>
    </source>
</evidence>
<evidence type="ECO:0000313" key="7">
    <source>
        <dbReference type="EMBL" id="MFC3527178.1"/>
    </source>
</evidence>
<dbReference type="Proteomes" id="UP001595721">
    <property type="component" value="Unassembled WGS sequence"/>
</dbReference>
<accession>A0ABV7R2J0</accession>
<feature type="domain" description="NnrU" evidence="6">
    <location>
        <begin position="7"/>
        <end position="167"/>
    </location>
</feature>